<organism evidence="9 10">
    <name type="scientific">Rhipicephalus sanguineus</name>
    <name type="common">Brown dog tick</name>
    <name type="synonym">Ixodes sanguineus</name>
    <dbReference type="NCBI Taxonomy" id="34632"/>
    <lineage>
        <taxon>Eukaryota</taxon>
        <taxon>Metazoa</taxon>
        <taxon>Ecdysozoa</taxon>
        <taxon>Arthropoda</taxon>
        <taxon>Chelicerata</taxon>
        <taxon>Arachnida</taxon>
        <taxon>Acari</taxon>
        <taxon>Parasitiformes</taxon>
        <taxon>Ixodida</taxon>
        <taxon>Ixodoidea</taxon>
        <taxon>Ixodidae</taxon>
        <taxon>Rhipicephalinae</taxon>
        <taxon>Rhipicephalus</taxon>
        <taxon>Rhipicephalus</taxon>
    </lineage>
</organism>
<keyword evidence="4 8" id="KW-1133">Transmembrane helix</keyword>
<dbReference type="GO" id="GO:0005886">
    <property type="term" value="C:plasma membrane"/>
    <property type="evidence" value="ECO:0007669"/>
    <property type="project" value="UniProtKB-SubCell"/>
</dbReference>
<dbReference type="AlphaFoldDB" id="A0A9D4PEL5"/>
<evidence type="ECO:0000256" key="5">
    <source>
        <dbReference type="ARBA" id="ARBA00023136"/>
    </source>
</evidence>
<feature type="transmembrane region" description="Helical" evidence="8">
    <location>
        <begin position="197"/>
        <end position="219"/>
    </location>
</feature>
<evidence type="ECO:0000256" key="4">
    <source>
        <dbReference type="ARBA" id="ARBA00022989"/>
    </source>
</evidence>
<evidence type="ECO:0000256" key="1">
    <source>
        <dbReference type="ARBA" id="ARBA00004651"/>
    </source>
</evidence>
<evidence type="ECO:0000313" key="10">
    <source>
        <dbReference type="Proteomes" id="UP000821837"/>
    </source>
</evidence>
<keyword evidence="2" id="KW-1003">Cell membrane</keyword>
<reference evidence="9" key="2">
    <citation type="submission" date="2021-09" db="EMBL/GenBank/DDBJ databases">
        <authorList>
            <person name="Jia N."/>
            <person name="Wang J."/>
            <person name="Shi W."/>
            <person name="Du L."/>
            <person name="Sun Y."/>
            <person name="Zhan W."/>
            <person name="Jiang J."/>
            <person name="Wang Q."/>
            <person name="Zhang B."/>
            <person name="Ji P."/>
            <person name="Sakyi L.B."/>
            <person name="Cui X."/>
            <person name="Yuan T."/>
            <person name="Jiang B."/>
            <person name="Yang W."/>
            <person name="Lam T.T.-Y."/>
            <person name="Chang Q."/>
            <person name="Ding S."/>
            <person name="Wang X."/>
            <person name="Zhu J."/>
            <person name="Ruan X."/>
            <person name="Zhao L."/>
            <person name="Wei J."/>
            <person name="Que T."/>
            <person name="Du C."/>
            <person name="Cheng J."/>
            <person name="Dai P."/>
            <person name="Han X."/>
            <person name="Huang E."/>
            <person name="Gao Y."/>
            <person name="Liu J."/>
            <person name="Shao H."/>
            <person name="Ye R."/>
            <person name="Li L."/>
            <person name="Wei W."/>
            <person name="Wang X."/>
            <person name="Wang C."/>
            <person name="Huo Q."/>
            <person name="Li W."/>
            <person name="Guo W."/>
            <person name="Chen H."/>
            <person name="Chen S."/>
            <person name="Zhou L."/>
            <person name="Zhou L."/>
            <person name="Ni X."/>
            <person name="Tian J."/>
            <person name="Zhou Y."/>
            <person name="Sheng Y."/>
            <person name="Liu T."/>
            <person name="Pan Y."/>
            <person name="Xia L."/>
            <person name="Li J."/>
            <person name="Zhao F."/>
            <person name="Cao W."/>
        </authorList>
    </citation>
    <scope>NUCLEOTIDE SEQUENCE</scope>
    <source>
        <strain evidence="9">Rsan-2018</strain>
        <tissue evidence="9">Larvae</tissue>
    </source>
</reference>
<evidence type="ECO:0000256" key="2">
    <source>
        <dbReference type="ARBA" id="ARBA00022475"/>
    </source>
</evidence>
<dbReference type="PANTHER" id="PTHR42643:SF38">
    <property type="entry name" value="IONOTROPIC RECEPTOR 100A"/>
    <property type="match status" value="1"/>
</dbReference>
<dbReference type="PANTHER" id="PTHR42643">
    <property type="entry name" value="IONOTROPIC RECEPTOR 20A-RELATED"/>
    <property type="match status" value="1"/>
</dbReference>
<sequence>MSNSPVLFSRACVECDGEPLIGKHSELRNTVIRAACIDLPHLRPADKKPSCNSYETDMIFDAMNIYNVTVDVTFYSSSIRLAGDMFKGLIDVHRNLAAANPTGATDFHTPGLITCWYESFYAKRKGPEMLSLYDIWKDSKLAVTLVAIALVLSLAFFVFADAHRVRYCSANELSNSFMFLLASFYSTSYSLPRIVRWSGLAGLVCGLWLIGMLPFSNYFRGELTSRVTLRAFPEHMDTLTKLERALDEHKVAPCVVKDTFLHERLTKNGSMGNIHRKLRLAFEKQKEKKKLVKSSYNHCLRCAVREDLVCYLFSLPPWYNHPYKRMIIETKEHLSPILLTITVRRNYPHKTGLSELIRKILEAGLMRPPENTRRNSHLRNFDERDSPELSPLKLEELASFLFLYMTLLAAAVLVFALEMTTQASKALTEALAVHA</sequence>
<keyword evidence="3 8" id="KW-0812">Transmembrane</keyword>
<keyword evidence="6" id="KW-0675">Receptor</keyword>
<dbReference type="Proteomes" id="UP000821837">
    <property type="component" value="Chromosome 8"/>
</dbReference>
<dbReference type="VEuPathDB" id="VectorBase:RSAN_056525"/>
<comment type="subcellular location">
    <subcellularLocation>
        <location evidence="1">Cell membrane</location>
        <topology evidence="1">Multi-pass membrane protein</topology>
    </subcellularLocation>
</comment>
<keyword evidence="5 8" id="KW-0472">Membrane</keyword>
<dbReference type="EMBL" id="JABSTV010001254">
    <property type="protein sequence ID" value="KAH7939660.1"/>
    <property type="molecule type" value="Genomic_DNA"/>
</dbReference>
<gene>
    <name evidence="9" type="ORF">HPB52_015565</name>
</gene>
<keyword evidence="10" id="KW-1185">Reference proteome</keyword>
<protein>
    <submittedName>
        <fullName evidence="9">Uncharacterized protein</fullName>
    </submittedName>
</protein>
<reference evidence="9" key="1">
    <citation type="journal article" date="2020" name="Cell">
        <title>Large-Scale Comparative Analyses of Tick Genomes Elucidate Their Genetic Diversity and Vector Capacities.</title>
        <authorList>
            <consortium name="Tick Genome and Microbiome Consortium (TIGMIC)"/>
            <person name="Jia N."/>
            <person name="Wang J."/>
            <person name="Shi W."/>
            <person name="Du L."/>
            <person name="Sun Y."/>
            <person name="Zhan W."/>
            <person name="Jiang J.F."/>
            <person name="Wang Q."/>
            <person name="Zhang B."/>
            <person name="Ji P."/>
            <person name="Bell-Sakyi L."/>
            <person name="Cui X.M."/>
            <person name="Yuan T.T."/>
            <person name="Jiang B.G."/>
            <person name="Yang W.F."/>
            <person name="Lam T.T."/>
            <person name="Chang Q.C."/>
            <person name="Ding S.J."/>
            <person name="Wang X.J."/>
            <person name="Zhu J.G."/>
            <person name="Ruan X.D."/>
            <person name="Zhao L."/>
            <person name="Wei J.T."/>
            <person name="Ye R.Z."/>
            <person name="Que T.C."/>
            <person name="Du C.H."/>
            <person name="Zhou Y.H."/>
            <person name="Cheng J.X."/>
            <person name="Dai P.F."/>
            <person name="Guo W.B."/>
            <person name="Han X.H."/>
            <person name="Huang E.J."/>
            <person name="Li L.F."/>
            <person name="Wei W."/>
            <person name="Gao Y.C."/>
            <person name="Liu J.Z."/>
            <person name="Shao H.Z."/>
            <person name="Wang X."/>
            <person name="Wang C.C."/>
            <person name="Yang T.C."/>
            <person name="Huo Q.B."/>
            <person name="Li W."/>
            <person name="Chen H.Y."/>
            <person name="Chen S.E."/>
            <person name="Zhou L.G."/>
            <person name="Ni X.B."/>
            <person name="Tian J.H."/>
            <person name="Sheng Y."/>
            <person name="Liu T."/>
            <person name="Pan Y.S."/>
            <person name="Xia L.Y."/>
            <person name="Li J."/>
            <person name="Zhao F."/>
            <person name="Cao W.C."/>
        </authorList>
    </citation>
    <scope>NUCLEOTIDE SEQUENCE</scope>
    <source>
        <strain evidence="9">Rsan-2018</strain>
    </source>
</reference>
<keyword evidence="7" id="KW-0325">Glycoprotein</keyword>
<feature type="transmembrane region" description="Helical" evidence="8">
    <location>
        <begin position="397"/>
        <end position="417"/>
    </location>
</feature>
<feature type="transmembrane region" description="Helical" evidence="8">
    <location>
        <begin position="141"/>
        <end position="160"/>
    </location>
</feature>
<accession>A0A9D4PEL5</accession>
<proteinExistence type="predicted"/>
<name>A0A9D4PEL5_RHISA</name>
<evidence type="ECO:0000256" key="3">
    <source>
        <dbReference type="ARBA" id="ARBA00022692"/>
    </source>
</evidence>
<evidence type="ECO:0000256" key="8">
    <source>
        <dbReference type="SAM" id="Phobius"/>
    </source>
</evidence>
<comment type="caution">
    <text evidence="9">The sequence shown here is derived from an EMBL/GenBank/DDBJ whole genome shotgun (WGS) entry which is preliminary data.</text>
</comment>
<evidence type="ECO:0000313" key="9">
    <source>
        <dbReference type="EMBL" id="KAH7939660.1"/>
    </source>
</evidence>
<evidence type="ECO:0000256" key="7">
    <source>
        <dbReference type="ARBA" id="ARBA00023180"/>
    </source>
</evidence>
<dbReference type="InterPro" id="IPR052192">
    <property type="entry name" value="Insect_Ionotropic_Sensory_Rcpt"/>
</dbReference>
<evidence type="ECO:0000256" key="6">
    <source>
        <dbReference type="ARBA" id="ARBA00023170"/>
    </source>
</evidence>